<keyword evidence="2" id="KW-1185">Reference proteome</keyword>
<protein>
    <submittedName>
        <fullName evidence="1">Uncharacterized protein</fullName>
    </submittedName>
</protein>
<evidence type="ECO:0000313" key="2">
    <source>
        <dbReference type="Proteomes" id="UP000683000"/>
    </source>
</evidence>
<comment type="caution">
    <text evidence="1">The sequence shown here is derived from an EMBL/GenBank/DDBJ whole genome shotgun (WGS) entry which is preliminary data.</text>
</comment>
<dbReference type="OrthoDB" id="2963168at2759"/>
<dbReference type="CDD" id="cd10170">
    <property type="entry name" value="ASKHA_NBD_HSP70"/>
    <property type="match status" value="1"/>
</dbReference>
<organism evidence="1 2">
    <name type="scientific">Boletus reticuloceps</name>
    <dbReference type="NCBI Taxonomy" id="495285"/>
    <lineage>
        <taxon>Eukaryota</taxon>
        <taxon>Fungi</taxon>
        <taxon>Dikarya</taxon>
        <taxon>Basidiomycota</taxon>
        <taxon>Agaricomycotina</taxon>
        <taxon>Agaricomycetes</taxon>
        <taxon>Agaricomycetidae</taxon>
        <taxon>Boletales</taxon>
        <taxon>Boletineae</taxon>
        <taxon>Boletaceae</taxon>
        <taxon>Boletoideae</taxon>
        <taxon>Boletus</taxon>
    </lineage>
</organism>
<evidence type="ECO:0000313" key="1">
    <source>
        <dbReference type="EMBL" id="KAG6379420.1"/>
    </source>
</evidence>
<gene>
    <name evidence="1" type="ORF">JVT61DRAFT_11889</name>
</gene>
<proteinExistence type="predicted"/>
<dbReference type="Gene3D" id="3.30.420.40">
    <property type="match status" value="1"/>
</dbReference>
<dbReference type="PANTHER" id="PTHR14187">
    <property type="entry name" value="ALPHA KINASE/ELONGATION FACTOR 2 KINASE"/>
    <property type="match status" value="1"/>
</dbReference>
<sequence length="780" mass="87639">MIKFSHCEGHNFTTTRKVEDCEIVDRDQQEYNAVEGVVVVYPSRDSDGIQQMDKLSRAFEDVLQIESSDAKHATTRQPTESLEDYCHTESREDAGYLLYSESKEDSGIASELVEDSCHDYREGEMYEEEVPAVPHERENTKRSDAAQANTALSREYETLRGEHRATLQLLGEREDRDNGQNFFALCSYSSDMLTRKPYHGPHKLVLAFDVGTTYSGISYCILRPGEVPKIQGVTRFPGQAEGHGSNKVPSILYYDTSGNVKAVGYEALSMNTMDDAEEHGWEKAEWWKLYLRPKHLASAHINDDDLPPLPSGKSAVDILTDFIKYLFQSARTHIQEHHMGLDWTSIENSIGFIFSHPNGWEGAQQQKYREAIEGAGLIPCTREGRSQVHMVTEGEATLHCCISALPEELADSEPQAIVIIDAGGGTIDLSAYSVAFNPVVCEEIAPAECRLQGSVFVTRRASTLLKRKLEGSPHCSNEEIEDLAREFGETTKLNTHSPDEAAYLTIGGLRYNNPQFNIKRGALRLSGEEATSLFDESIKAIIDAFDQQRKAFNTRPAMVFIVGGLGANNFVWSRLQSHFREQGIDVCRPDNDINKAVANGAVIFHIDRAVKSRVARATYGVPYTPWVDESDPEHRRRRHQWRKSASGRYLVDGGFCPILLKGDQVDEEKEIRYSFCFMNRHQAEFGGEQVNITCYRGELPHPRWLDEDSSSFAGLGTIQANLSKVANNQVAQWGISGETYYQVDFDVVAFFGSTELTAQMAWKHNGIEERTPATIVYYDN</sequence>
<dbReference type="SUPFAM" id="SSF53067">
    <property type="entry name" value="Actin-like ATPase domain"/>
    <property type="match status" value="2"/>
</dbReference>
<dbReference type="PANTHER" id="PTHR14187:SF5">
    <property type="entry name" value="HEAT SHOCK 70 KDA PROTEIN 12A"/>
    <property type="match status" value="1"/>
</dbReference>
<accession>A0A8I2YVN8</accession>
<dbReference type="Proteomes" id="UP000683000">
    <property type="component" value="Unassembled WGS sequence"/>
</dbReference>
<dbReference type="InterPro" id="IPR043129">
    <property type="entry name" value="ATPase_NBD"/>
</dbReference>
<dbReference type="EMBL" id="JAGFBS010000005">
    <property type="protein sequence ID" value="KAG6379420.1"/>
    <property type="molecule type" value="Genomic_DNA"/>
</dbReference>
<name>A0A8I2YVN8_9AGAM</name>
<dbReference type="AlphaFoldDB" id="A0A8I2YVN8"/>
<reference evidence="1" key="1">
    <citation type="submission" date="2021-03" db="EMBL/GenBank/DDBJ databases">
        <title>Evolutionary innovations through gain and loss of genes in the ectomycorrhizal Boletales.</title>
        <authorList>
            <person name="Wu G."/>
            <person name="Miyauchi S."/>
            <person name="Morin E."/>
            <person name="Yang Z.-L."/>
            <person name="Xu J."/>
            <person name="Martin F.M."/>
        </authorList>
    </citation>
    <scope>NUCLEOTIDE SEQUENCE</scope>
    <source>
        <strain evidence="1">BR01</strain>
    </source>
</reference>